<organism evidence="1 2">
    <name type="scientific">Phyllostomus discolor</name>
    <name type="common">pale spear-nosed bat</name>
    <dbReference type="NCBI Taxonomy" id="89673"/>
    <lineage>
        <taxon>Eukaryota</taxon>
        <taxon>Metazoa</taxon>
        <taxon>Chordata</taxon>
        <taxon>Craniata</taxon>
        <taxon>Vertebrata</taxon>
        <taxon>Euteleostomi</taxon>
        <taxon>Mammalia</taxon>
        <taxon>Eutheria</taxon>
        <taxon>Laurasiatheria</taxon>
        <taxon>Chiroptera</taxon>
        <taxon>Yangochiroptera</taxon>
        <taxon>Phyllostomidae</taxon>
        <taxon>Phyllostominae</taxon>
        <taxon>Phyllostomus</taxon>
    </lineage>
</organism>
<comment type="caution">
    <text evidence="1">The sequence shown here is derived from an EMBL/GenBank/DDBJ whole genome shotgun (WGS) entry which is preliminary data.</text>
</comment>
<sequence>MISCRCGDLPPFARTHTCGAHLRSTPVEHERARAARPARPAPAPFPRCASAATYTAGALQTKIPREGASFSLTGGRHKARGLNPALPPPCFICSAPCFYPAAGLSSLLLVKEQLHSFGPLKATGRSVWLLVTMSLMPLF</sequence>
<proteinExistence type="predicted"/>
<evidence type="ECO:0000313" key="2">
    <source>
        <dbReference type="Proteomes" id="UP000664940"/>
    </source>
</evidence>
<name>A0A834DYT5_9CHIR</name>
<reference evidence="1 2" key="1">
    <citation type="journal article" date="2020" name="Nature">
        <title>Six reference-quality genomes reveal evolution of bat adaptations.</title>
        <authorList>
            <person name="Jebb D."/>
            <person name="Huang Z."/>
            <person name="Pippel M."/>
            <person name="Hughes G.M."/>
            <person name="Lavrichenko K."/>
            <person name="Devanna P."/>
            <person name="Winkler S."/>
            <person name="Jermiin L.S."/>
            <person name="Skirmuntt E.C."/>
            <person name="Katzourakis A."/>
            <person name="Burkitt-Gray L."/>
            <person name="Ray D.A."/>
            <person name="Sullivan K.A.M."/>
            <person name="Roscito J.G."/>
            <person name="Kirilenko B.M."/>
            <person name="Davalos L.M."/>
            <person name="Corthals A.P."/>
            <person name="Power M.L."/>
            <person name="Jones G."/>
            <person name="Ransome R.D."/>
            <person name="Dechmann D.K.N."/>
            <person name="Locatelli A.G."/>
            <person name="Puechmaille S.J."/>
            <person name="Fedrigo O."/>
            <person name="Jarvis E.D."/>
            <person name="Hiller M."/>
            <person name="Vernes S.C."/>
            <person name="Myers E.W."/>
            <person name="Teeling E.C."/>
        </authorList>
    </citation>
    <scope>NUCLEOTIDE SEQUENCE [LARGE SCALE GENOMIC DNA]</scope>
    <source>
        <strain evidence="1">Bat1K_MPI-CBG_1</strain>
    </source>
</reference>
<dbReference type="Proteomes" id="UP000664940">
    <property type="component" value="Unassembled WGS sequence"/>
</dbReference>
<evidence type="ECO:0000313" key="1">
    <source>
        <dbReference type="EMBL" id="KAF6095182.1"/>
    </source>
</evidence>
<gene>
    <name evidence="1" type="ORF">HJG60_012149</name>
</gene>
<dbReference type="AlphaFoldDB" id="A0A834DYT5"/>
<protein>
    <submittedName>
        <fullName evidence="1">Uncharacterized protein</fullName>
    </submittedName>
</protein>
<dbReference type="EMBL" id="JABVXQ010000008">
    <property type="protein sequence ID" value="KAF6095182.1"/>
    <property type="molecule type" value="Genomic_DNA"/>
</dbReference>
<accession>A0A834DYT5</accession>